<feature type="domain" description="SLBB" evidence="17">
    <location>
        <begin position="149"/>
        <end position="229"/>
    </location>
</feature>
<dbReference type="InterPro" id="IPR003715">
    <property type="entry name" value="Poly_export_N"/>
</dbReference>
<evidence type="ECO:0000256" key="12">
    <source>
        <dbReference type="ARBA" id="ARBA00023139"/>
    </source>
</evidence>
<accession>A0A3L8AFP1</accession>
<evidence type="ECO:0000256" key="2">
    <source>
        <dbReference type="ARBA" id="ARBA00009450"/>
    </source>
</evidence>
<keyword evidence="4" id="KW-1134">Transmembrane beta strand</keyword>
<dbReference type="InterPro" id="IPR054765">
    <property type="entry name" value="SLBB_dom"/>
</dbReference>
<evidence type="ECO:0000256" key="15">
    <source>
        <dbReference type="SAM" id="Phobius"/>
    </source>
</evidence>
<dbReference type="Pfam" id="PF22461">
    <property type="entry name" value="SLBB_2"/>
    <property type="match status" value="1"/>
</dbReference>
<feature type="domain" description="Polysaccharide export protein N-terminal" evidence="16">
    <location>
        <begin position="49"/>
        <end position="145"/>
    </location>
</feature>
<dbReference type="Proteomes" id="UP000298073">
    <property type="component" value="Unassembled WGS sequence"/>
</dbReference>
<keyword evidence="6 15" id="KW-0812">Transmembrane</keyword>
<comment type="subcellular location">
    <subcellularLocation>
        <location evidence="1">Cell outer membrane</location>
        <topology evidence="1">Multi-pass membrane protein</topology>
    </subcellularLocation>
</comment>
<evidence type="ECO:0000256" key="10">
    <source>
        <dbReference type="ARBA" id="ARBA00023114"/>
    </source>
</evidence>
<dbReference type="Pfam" id="PF02563">
    <property type="entry name" value="Poly_export"/>
    <property type="match status" value="1"/>
</dbReference>
<dbReference type="OrthoDB" id="662756at2"/>
<evidence type="ECO:0000256" key="8">
    <source>
        <dbReference type="ARBA" id="ARBA00023047"/>
    </source>
</evidence>
<evidence type="ECO:0000256" key="5">
    <source>
        <dbReference type="ARBA" id="ARBA00022597"/>
    </source>
</evidence>
<dbReference type="EMBL" id="SPPV01000002">
    <property type="protein sequence ID" value="TFU52710.1"/>
    <property type="molecule type" value="Genomic_DNA"/>
</dbReference>
<organism evidence="18 20">
    <name type="scientific">Bacteroides acidifaciens</name>
    <dbReference type="NCBI Taxonomy" id="85831"/>
    <lineage>
        <taxon>Bacteria</taxon>
        <taxon>Pseudomonadati</taxon>
        <taxon>Bacteroidota</taxon>
        <taxon>Bacteroidia</taxon>
        <taxon>Bacteroidales</taxon>
        <taxon>Bacteroidaceae</taxon>
        <taxon>Bacteroides</taxon>
    </lineage>
</organism>
<keyword evidence="11 15" id="KW-0472">Membrane</keyword>
<dbReference type="PANTHER" id="PTHR33619">
    <property type="entry name" value="POLYSACCHARIDE EXPORT PROTEIN GFCE-RELATED"/>
    <property type="match status" value="1"/>
</dbReference>
<keyword evidence="14" id="KW-0449">Lipoprotein</keyword>
<evidence type="ECO:0000256" key="11">
    <source>
        <dbReference type="ARBA" id="ARBA00023136"/>
    </source>
</evidence>
<comment type="similarity">
    <text evidence="2">Belongs to the BexD/CtrA/VexA family.</text>
</comment>
<proteinExistence type="inferred from homology"/>
<evidence type="ECO:0000313" key="19">
    <source>
        <dbReference type="EMBL" id="TFU52710.1"/>
    </source>
</evidence>
<keyword evidence="5" id="KW-0762">Sugar transport</keyword>
<protein>
    <submittedName>
        <fullName evidence="18">Polysaccharide export protein</fullName>
    </submittedName>
</protein>
<dbReference type="PANTHER" id="PTHR33619:SF3">
    <property type="entry name" value="POLYSACCHARIDE EXPORT PROTEIN GFCE-RELATED"/>
    <property type="match status" value="1"/>
</dbReference>
<keyword evidence="8" id="KW-0625">Polysaccharide transport</keyword>
<dbReference type="GO" id="GO:0015159">
    <property type="term" value="F:polysaccharide transmembrane transporter activity"/>
    <property type="evidence" value="ECO:0007669"/>
    <property type="project" value="InterPro"/>
</dbReference>
<comment type="caution">
    <text evidence="18">The sequence shown here is derived from an EMBL/GenBank/DDBJ whole genome shotgun (WGS) entry which is preliminary data.</text>
</comment>
<evidence type="ECO:0000256" key="3">
    <source>
        <dbReference type="ARBA" id="ARBA00022448"/>
    </source>
</evidence>
<sequence length="268" mass="28871">MNMKSSRVPFLFMLLACVLGGMTSCVSSKKMLYLQGADKLHENPQRIESNYELRIKPDDQLLITINSKAPELLTPFANSQVLGSSSSTNTQETTGLLVSQSGKIEIPVLGEMQAAGLTRQELAAAIKNKLIEGEYIKDPTVLVRFKGAKIVVLGEVGSPGVKDLPGERVTILEAIGLAGDLPPTAHRENILVIREENGERKSYSVNLTSGKDILNSPVFYLQQNDVVYVEPNKAINVKGSSALTYLSAGSSIIGVLASILSLVFILAK</sequence>
<evidence type="ECO:0000313" key="18">
    <source>
        <dbReference type="EMBL" id="RLT81120.1"/>
    </source>
</evidence>
<keyword evidence="10" id="KW-0626">Porin</keyword>
<evidence type="ECO:0000259" key="17">
    <source>
        <dbReference type="Pfam" id="PF22461"/>
    </source>
</evidence>
<evidence type="ECO:0000256" key="4">
    <source>
        <dbReference type="ARBA" id="ARBA00022452"/>
    </source>
</evidence>
<dbReference type="InterPro" id="IPR049712">
    <property type="entry name" value="Poly_export"/>
</dbReference>
<dbReference type="GO" id="GO:0009279">
    <property type="term" value="C:cell outer membrane"/>
    <property type="evidence" value="ECO:0007669"/>
    <property type="project" value="UniProtKB-SubCell"/>
</dbReference>
<evidence type="ECO:0000259" key="16">
    <source>
        <dbReference type="Pfam" id="PF02563"/>
    </source>
</evidence>
<gene>
    <name evidence="18" type="ORF">D7Y07_04760</name>
    <name evidence="19" type="ORF">E4T97_01255</name>
</gene>
<dbReference type="Gene3D" id="3.10.560.10">
    <property type="entry name" value="Outer membrane lipoprotein wza domain like"/>
    <property type="match status" value="1"/>
</dbReference>
<evidence type="ECO:0000256" key="14">
    <source>
        <dbReference type="ARBA" id="ARBA00023288"/>
    </source>
</evidence>
<evidence type="ECO:0000256" key="6">
    <source>
        <dbReference type="ARBA" id="ARBA00022692"/>
    </source>
</evidence>
<dbReference type="STRING" id="1235814.GCA_000613385_04639"/>
<keyword evidence="12" id="KW-0564">Palmitate</keyword>
<evidence type="ECO:0000313" key="21">
    <source>
        <dbReference type="Proteomes" id="UP000298073"/>
    </source>
</evidence>
<dbReference type="Proteomes" id="UP000267159">
    <property type="component" value="Unassembled WGS sequence"/>
</dbReference>
<keyword evidence="3" id="KW-0813">Transport</keyword>
<dbReference type="GO" id="GO:0015288">
    <property type="term" value="F:porin activity"/>
    <property type="evidence" value="ECO:0007669"/>
    <property type="project" value="UniProtKB-KW"/>
</dbReference>
<name>A0A3L8AFP1_9BACE</name>
<feature type="transmembrane region" description="Helical" evidence="15">
    <location>
        <begin position="242"/>
        <end position="267"/>
    </location>
</feature>
<reference evidence="19 21" key="2">
    <citation type="submission" date="2019-03" db="EMBL/GenBank/DDBJ databases">
        <title>Diversity of the mouse oral microbiome.</title>
        <authorList>
            <person name="Joseph S."/>
            <person name="Aduse-Opoku J."/>
            <person name="Curtis M."/>
            <person name="Wade W."/>
            <person name="Hashim A."/>
        </authorList>
    </citation>
    <scope>NUCLEOTIDE SEQUENCE [LARGE SCALE GENOMIC DNA]</scope>
    <source>
        <strain evidence="19 21">P2318</strain>
    </source>
</reference>
<keyword evidence="15" id="KW-1133">Transmembrane helix</keyword>
<keyword evidence="7" id="KW-0732">Signal</keyword>
<evidence type="ECO:0000313" key="20">
    <source>
        <dbReference type="Proteomes" id="UP000267159"/>
    </source>
</evidence>
<evidence type="ECO:0000256" key="13">
    <source>
        <dbReference type="ARBA" id="ARBA00023237"/>
    </source>
</evidence>
<dbReference type="GO" id="GO:0046930">
    <property type="term" value="C:pore complex"/>
    <property type="evidence" value="ECO:0007669"/>
    <property type="project" value="UniProtKB-KW"/>
</dbReference>
<keyword evidence="13" id="KW-0998">Cell outer membrane</keyword>
<dbReference type="PROSITE" id="PS51257">
    <property type="entry name" value="PROKAR_LIPOPROTEIN"/>
    <property type="match status" value="1"/>
</dbReference>
<dbReference type="GO" id="GO:0006811">
    <property type="term" value="P:monoatomic ion transport"/>
    <property type="evidence" value="ECO:0007669"/>
    <property type="project" value="UniProtKB-KW"/>
</dbReference>
<evidence type="ECO:0000256" key="7">
    <source>
        <dbReference type="ARBA" id="ARBA00022729"/>
    </source>
</evidence>
<evidence type="ECO:0000256" key="1">
    <source>
        <dbReference type="ARBA" id="ARBA00004571"/>
    </source>
</evidence>
<dbReference type="EMBL" id="RAZM01000009">
    <property type="protein sequence ID" value="RLT81120.1"/>
    <property type="molecule type" value="Genomic_DNA"/>
</dbReference>
<evidence type="ECO:0000256" key="9">
    <source>
        <dbReference type="ARBA" id="ARBA00023065"/>
    </source>
</evidence>
<reference evidence="18 20" key="1">
    <citation type="submission" date="2018-09" db="EMBL/GenBank/DDBJ databases">
        <title>Murine metabolic-syndrome-specific gut microbial biobank.</title>
        <authorList>
            <person name="Liu C."/>
        </authorList>
    </citation>
    <scope>NUCLEOTIDE SEQUENCE [LARGE SCALE GENOMIC DNA]</scope>
    <source>
        <strain evidence="18 20">0.1X-D8-26</strain>
    </source>
</reference>
<keyword evidence="9" id="KW-0406">Ion transport</keyword>
<dbReference type="AlphaFoldDB" id="A0A3L8AFP1"/>